<dbReference type="PROSITE" id="PS50045">
    <property type="entry name" value="SIGMA54_INTERACT_4"/>
    <property type="match status" value="1"/>
</dbReference>
<dbReference type="Gene3D" id="3.40.50.2300">
    <property type="match status" value="1"/>
</dbReference>
<reference evidence="6 8" key="1">
    <citation type="submission" date="2017-11" db="EMBL/GenBank/DDBJ databases">
        <title>Comparitive Functional Genomics of Dry Heat Resistant strains isolated from the Viking Spacecraft.</title>
        <authorList>
            <person name="Seuylemezian A."/>
            <person name="Cooper K."/>
            <person name="Vaishampayan P."/>
        </authorList>
    </citation>
    <scope>NUCLEOTIDE SEQUENCE [LARGE SCALE GENOMIC DNA]</scope>
    <source>
        <strain evidence="6 8">M4.6</strain>
    </source>
</reference>
<evidence type="ECO:0000256" key="4">
    <source>
        <dbReference type="ARBA" id="ARBA00023163"/>
    </source>
</evidence>
<keyword evidence="9" id="KW-1185">Reference proteome</keyword>
<accession>A0A2N5GKA2</accession>
<sequence length="613" mass="69576">MKHMRGKNMKKITKILGIAPYEELRYAMENVGSTFSNILLHTYTGDLQEGKNMALEVIHNDYDIVISRGGTAELIRKNISIPVIDVSISVYDILGTIKLAKNYTSKFAIVGYSSITEPAHLICDILDYSVEIYTIDDSSDTLALLKSLKTKGIELVLCDAITNKLALEISLNTILITSGSESIKRTYEQAIELDMHLQKLKLQNNLLTEAIENFKTDCLILSSQFELIYSSLDSQMNVSIYNYLLNKKETVPFNESHTFYHSVNTTLYNLKVTISNKTDDIFYIVTVQKSVTPIMNAKFGVTYEDKSDVQQKLNKNLYKNPIITVEISEKIKQINSSNSPIIVLGERGTGKEIVAQSVFTSQNNNNNTLVTINSNLLNDTMWKHLLNTSNGPFLEVGNTIQFNYFDKISNENFEKLITTMQSTNLHINNRLIFFCEKTSDGITSKFYKELMNRMNCISFLLPTLRERKNEISAILTIFLNKVNIENNTDIIGYEPNALAALSQYNWPGNFQQLKQVLTELVYLSKSRYITSNNVNSILGKQNINENISHSEDGMNISFNSSKTLHEFNLDMIKLVLDQHNGNQTLAAEQLGISRTTLWRYLNKSLGKGYQNRL</sequence>
<dbReference type="Gene3D" id="3.40.50.10660">
    <property type="entry name" value="PrpR receptor domain-like"/>
    <property type="match status" value="1"/>
</dbReference>
<gene>
    <name evidence="6" type="ORF">CU635_13880</name>
    <name evidence="7" type="ORF">CVD25_15355</name>
</gene>
<dbReference type="GO" id="GO:0043565">
    <property type="term" value="F:sequence-specific DNA binding"/>
    <property type="evidence" value="ECO:0007669"/>
    <property type="project" value="InterPro"/>
</dbReference>
<dbReference type="Pfam" id="PF14532">
    <property type="entry name" value="Sigma54_activ_2"/>
    <property type="match status" value="1"/>
</dbReference>
<dbReference type="Gene3D" id="1.10.10.60">
    <property type="entry name" value="Homeodomain-like"/>
    <property type="match status" value="1"/>
</dbReference>
<keyword evidence="4" id="KW-0804">Transcription</keyword>
<keyword evidence="3" id="KW-0805">Transcription regulation</keyword>
<dbReference type="GO" id="GO:0006355">
    <property type="term" value="P:regulation of DNA-templated transcription"/>
    <property type="evidence" value="ECO:0007669"/>
    <property type="project" value="InterPro"/>
</dbReference>
<dbReference type="Gene3D" id="3.40.50.300">
    <property type="entry name" value="P-loop containing nucleotide triphosphate hydrolases"/>
    <property type="match status" value="1"/>
</dbReference>
<dbReference type="EMBL" id="PGVD01000043">
    <property type="protein sequence ID" value="PLR94998.1"/>
    <property type="molecule type" value="Genomic_DNA"/>
</dbReference>
<dbReference type="Pfam" id="PF25601">
    <property type="entry name" value="AAA_lid_14"/>
    <property type="match status" value="1"/>
</dbReference>
<dbReference type="InterPro" id="IPR010524">
    <property type="entry name" value="Sig_transdc_resp-reg_PrpR_N"/>
</dbReference>
<feature type="domain" description="Sigma-54 factor interaction" evidence="5">
    <location>
        <begin position="326"/>
        <end position="522"/>
    </location>
</feature>
<organism evidence="6 8">
    <name type="scientific">Bacillus canaveralius</name>
    <dbReference type="NCBI Taxonomy" id="1403243"/>
    <lineage>
        <taxon>Bacteria</taxon>
        <taxon>Bacillati</taxon>
        <taxon>Bacillota</taxon>
        <taxon>Bacilli</taxon>
        <taxon>Bacillales</taxon>
        <taxon>Bacillaceae</taxon>
        <taxon>Bacillus</taxon>
    </lineage>
</organism>
<comment type="caution">
    <text evidence="6">The sequence shown here is derived from an EMBL/GenBank/DDBJ whole genome shotgun (WGS) entry which is preliminary data.</text>
</comment>
<reference evidence="7 9" key="2">
    <citation type="submission" date="2017-12" db="EMBL/GenBank/DDBJ databases">
        <title>Comparative Functional Genomics of Dry Heat Resistant strains isolated from the Viking Spacecraft.</title>
        <authorList>
            <person name="Seuylemezian A."/>
            <person name="Cooper K."/>
            <person name="Vaishampayan P."/>
        </authorList>
    </citation>
    <scope>NUCLEOTIDE SEQUENCE [LARGE SCALE GENOMIC DNA]</scope>
    <source>
        <strain evidence="7 9">ATCC 29669</strain>
    </source>
</reference>
<dbReference type="InterPro" id="IPR002078">
    <property type="entry name" value="Sigma_54_int"/>
</dbReference>
<dbReference type="GO" id="GO:0000156">
    <property type="term" value="F:phosphorelay response regulator activity"/>
    <property type="evidence" value="ECO:0007669"/>
    <property type="project" value="InterPro"/>
</dbReference>
<dbReference type="OrthoDB" id="9771372at2"/>
<dbReference type="InterPro" id="IPR058031">
    <property type="entry name" value="AAA_lid_NorR"/>
</dbReference>
<evidence type="ECO:0000313" key="9">
    <source>
        <dbReference type="Proteomes" id="UP000235114"/>
    </source>
</evidence>
<dbReference type="InterPro" id="IPR027417">
    <property type="entry name" value="P-loop_NTPase"/>
</dbReference>
<dbReference type="SUPFAM" id="SSF52540">
    <property type="entry name" value="P-loop containing nucleoside triphosphate hydrolases"/>
    <property type="match status" value="1"/>
</dbReference>
<dbReference type="InterPro" id="IPR009057">
    <property type="entry name" value="Homeodomain-like_sf"/>
</dbReference>
<evidence type="ECO:0000256" key="1">
    <source>
        <dbReference type="ARBA" id="ARBA00022741"/>
    </source>
</evidence>
<keyword evidence="2" id="KW-0067">ATP-binding</keyword>
<dbReference type="SUPFAM" id="SSF159800">
    <property type="entry name" value="PrpR receptor domain-like"/>
    <property type="match status" value="1"/>
</dbReference>
<dbReference type="Proteomes" id="UP000234951">
    <property type="component" value="Unassembled WGS sequence"/>
</dbReference>
<dbReference type="SUPFAM" id="SSF46689">
    <property type="entry name" value="Homeodomain-like"/>
    <property type="match status" value="1"/>
</dbReference>
<dbReference type="Pfam" id="PF02954">
    <property type="entry name" value="HTH_8"/>
    <property type="match status" value="1"/>
</dbReference>
<name>A0A2N5GKA2_9BACI</name>
<dbReference type="InterPro" id="IPR002197">
    <property type="entry name" value="HTH_Fis"/>
</dbReference>
<dbReference type="AlphaFoldDB" id="A0A2N5GKA2"/>
<dbReference type="EMBL" id="PGVA01000029">
    <property type="protein sequence ID" value="PLR81844.1"/>
    <property type="molecule type" value="Genomic_DNA"/>
</dbReference>
<evidence type="ECO:0000313" key="6">
    <source>
        <dbReference type="EMBL" id="PLR81844.1"/>
    </source>
</evidence>
<dbReference type="Proteomes" id="UP000235114">
    <property type="component" value="Unassembled WGS sequence"/>
</dbReference>
<evidence type="ECO:0000259" key="5">
    <source>
        <dbReference type="PROSITE" id="PS50045"/>
    </source>
</evidence>
<evidence type="ECO:0000256" key="2">
    <source>
        <dbReference type="ARBA" id="ARBA00022840"/>
    </source>
</evidence>
<proteinExistence type="predicted"/>
<evidence type="ECO:0000313" key="8">
    <source>
        <dbReference type="Proteomes" id="UP000234951"/>
    </source>
</evidence>
<dbReference type="PANTHER" id="PTHR32071">
    <property type="entry name" value="TRANSCRIPTIONAL REGULATORY PROTEIN"/>
    <property type="match status" value="1"/>
</dbReference>
<evidence type="ECO:0000256" key="3">
    <source>
        <dbReference type="ARBA" id="ARBA00023015"/>
    </source>
</evidence>
<dbReference type="Gene3D" id="1.10.8.60">
    <property type="match status" value="1"/>
</dbReference>
<evidence type="ECO:0000313" key="7">
    <source>
        <dbReference type="EMBL" id="PLR94998.1"/>
    </source>
</evidence>
<dbReference type="GO" id="GO:0005524">
    <property type="term" value="F:ATP binding"/>
    <property type="evidence" value="ECO:0007669"/>
    <property type="project" value="UniProtKB-KW"/>
</dbReference>
<keyword evidence="1" id="KW-0547">Nucleotide-binding</keyword>
<protein>
    <recommendedName>
        <fullName evidence="5">Sigma-54 factor interaction domain-containing protein</fullName>
    </recommendedName>
</protein>
<dbReference type="Pfam" id="PF06506">
    <property type="entry name" value="PrpR_N"/>
    <property type="match status" value="1"/>
</dbReference>